<feature type="compositionally biased region" description="Low complexity" evidence="1">
    <location>
        <begin position="727"/>
        <end position="740"/>
    </location>
</feature>
<dbReference type="Proteomes" id="UP000256970">
    <property type="component" value="Unassembled WGS sequence"/>
</dbReference>
<organism evidence="2 3">
    <name type="scientific">Tetradesmus obliquus</name>
    <name type="common">Green alga</name>
    <name type="synonym">Acutodesmus obliquus</name>
    <dbReference type="NCBI Taxonomy" id="3088"/>
    <lineage>
        <taxon>Eukaryota</taxon>
        <taxon>Viridiplantae</taxon>
        <taxon>Chlorophyta</taxon>
        <taxon>core chlorophytes</taxon>
        <taxon>Chlorophyceae</taxon>
        <taxon>CS clade</taxon>
        <taxon>Sphaeropleales</taxon>
        <taxon>Scenedesmaceae</taxon>
        <taxon>Tetradesmus</taxon>
    </lineage>
</organism>
<feature type="compositionally biased region" description="Low complexity" evidence="1">
    <location>
        <begin position="454"/>
        <end position="465"/>
    </location>
</feature>
<feature type="region of interest" description="Disordered" evidence="1">
    <location>
        <begin position="727"/>
        <end position="749"/>
    </location>
</feature>
<accession>A0A383VFJ9</accession>
<feature type="compositionally biased region" description="Low complexity" evidence="1">
    <location>
        <begin position="540"/>
        <end position="586"/>
    </location>
</feature>
<feature type="compositionally biased region" description="Low complexity" evidence="1">
    <location>
        <begin position="602"/>
        <end position="612"/>
    </location>
</feature>
<dbReference type="InterPro" id="IPR011989">
    <property type="entry name" value="ARM-like"/>
</dbReference>
<dbReference type="SUPFAM" id="SSF48371">
    <property type="entry name" value="ARM repeat"/>
    <property type="match status" value="1"/>
</dbReference>
<sequence>MAPKREQAPVATPASIASGLLTPETALQCLSQLATAAAAFSEEDVLHAGIPSKLVSLVQQQDKSAKLLACRQLAIYAAGAGLLQQAVASTEALQALLGVLEAYHTSEAAIIAALSDPAAAKAAAPKKQPGSKDVAADPDEWLPGPSKYLLDAALRAVTSLLDPAGSQQQQHTEEALPSASSNADVALGMHTWMAAQDVTTVACLLQHPSARVQMRACRLAHQLARSPHWADAFAATGGVAAAMRLVSGNGSTAARLAALRLLQRLGGSSPSATALMVVEPVQLADALVLLVLEAGAAPAAAQPKGKAAAADAAKLCCCEGAAVQLAAADLLALLCSQSSSMSQHVVESGGLAVLQALLPEPPAPPPTAEELAAFMSSSGGIADTVDGLKLPPKLAASKQATPRGASQVGDKTPAQATPRSATPADGVKQPTPRAATPADSTQQGTPRTADGSVGQASQQGTQEAGAAAGFQMPAVKTSVPEIQAHVLRVIAAVLSQLGVVQSLLLQEPPANASLVRQLLHMFAPAVLPLQHSAAHDRPDGAQGAADAAMPGGGARAPSPQKGAAGSTAAKPAAAAGTKKPGAATGSPHEQGASGAGATTPRKGAAASSSGAKEAKAAEAQAALPDPLAPPYSTVAKAAALECLAHIAQDKQAVALMSAQLVPGQQHLARQPTPPSGTAEAAAVAAAAAAAAQHEPGVISVPMLQRVLEDLQLLGTANSDVTTATCSSNIGSDSSSSGGSSEAHTAEVSSVSPQLAVATAAGPQAAGAPRELAGMLEGGCALLAGLAENLEQHLLLELPMMQALQAVAQCGLAQQASVHAHQAIARALLLMPEEAFVPPARPPLPSPPATPPAPPLPTSQFAWDALGRPYITDGAVVLSSA</sequence>
<evidence type="ECO:0000256" key="1">
    <source>
        <dbReference type="SAM" id="MobiDB-lite"/>
    </source>
</evidence>
<gene>
    <name evidence="2" type="ORF">BQ4739_LOCUS4252</name>
</gene>
<dbReference type="Gene3D" id="1.25.10.10">
    <property type="entry name" value="Leucine-rich Repeat Variant"/>
    <property type="match status" value="1"/>
</dbReference>
<dbReference type="STRING" id="3088.A0A383VFJ9"/>
<keyword evidence="3" id="KW-1185">Reference proteome</keyword>
<dbReference type="AlphaFoldDB" id="A0A383VFJ9"/>
<evidence type="ECO:0000313" key="2">
    <source>
        <dbReference type="EMBL" id="SZX63700.1"/>
    </source>
</evidence>
<feature type="region of interest" description="Disordered" evidence="1">
    <location>
        <begin position="396"/>
        <end position="465"/>
    </location>
</feature>
<proteinExistence type="predicted"/>
<reference evidence="2 3" key="1">
    <citation type="submission" date="2016-10" db="EMBL/GenBank/DDBJ databases">
        <authorList>
            <person name="Cai Z."/>
        </authorList>
    </citation>
    <scope>NUCLEOTIDE SEQUENCE [LARGE SCALE GENOMIC DNA]</scope>
</reference>
<evidence type="ECO:0000313" key="3">
    <source>
        <dbReference type="Proteomes" id="UP000256970"/>
    </source>
</evidence>
<dbReference type="InterPro" id="IPR016024">
    <property type="entry name" value="ARM-type_fold"/>
</dbReference>
<dbReference type="EMBL" id="FNXT01000337">
    <property type="protein sequence ID" value="SZX63700.1"/>
    <property type="molecule type" value="Genomic_DNA"/>
</dbReference>
<protein>
    <submittedName>
        <fullName evidence="2">Uncharacterized protein</fullName>
    </submittedName>
</protein>
<name>A0A383VFJ9_TETOB</name>
<feature type="region of interest" description="Disordered" evidence="1">
    <location>
        <begin position="533"/>
        <end position="612"/>
    </location>
</feature>